<protein>
    <submittedName>
        <fullName evidence="2">Uncharacterized protein</fullName>
    </submittedName>
</protein>
<proteinExistence type="predicted"/>
<sequence>MTYVKYLLLQLHVNKQAARRRLAGIIEFARTHGNLGAFGDDSVRNNAKPMRTSGPRMTGAEMGDERMLIIAESAWTCQGRCRIRGTRDRDESRARRVCLLSMLCHSSQAAREKRLLRYDRSSFGHSEQGRIESEALVAAELSNNAPRKGDVHVQVYGITYTRAATSGIGTTDAIPSFCKVSCVFRELWPWIQYREDLKKWANNNARYLSPYNRYTTSSRFS</sequence>
<reference evidence="2" key="1">
    <citation type="submission" date="2023-06" db="EMBL/GenBank/DDBJ databases">
        <authorList>
            <consortium name="Lawrence Berkeley National Laboratory"/>
            <person name="Ahrendt S."/>
            <person name="Sahu N."/>
            <person name="Indic B."/>
            <person name="Wong-Bajracharya J."/>
            <person name="Merenyi Z."/>
            <person name="Ke H.-M."/>
            <person name="Monk M."/>
            <person name="Kocsube S."/>
            <person name="Drula E."/>
            <person name="Lipzen A."/>
            <person name="Balint B."/>
            <person name="Henrissat B."/>
            <person name="Andreopoulos B."/>
            <person name="Martin F.M."/>
            <person name="Harder C.B."/>
            <person name="Rigling D."/>
            <person name="Ford K.L."/>
            <person name="Foster G.D."/>
            <person name="Pangilinan J."/>
            <person name="Papanicolaou A."/>
            <person name="Barry K."/>
            <person name="LaButti K."/>
            <person name="Viragh M."/>
            <person name="Koriabine M."/>
            <person name="Yan M."/>
            <person name="Riley R."/>
            <person name="Champramary S."/>
            <person name="Plett K.L."/>
            <person name="Tsai I.J."/>
            <person name="Slot J."/>
            <person name="Sipos G."/>
            <person name="Plett J."/>
            <person name="Nagy L.G."/>
            <person name="Grigoriev I.V."/>
        </authorList>
    </citation>
    <scope>NUCLEOTIDE SEQUENCE</scope>
    <source>
        <strain evidence="2">HWK02</strain>
    </source>
</reference>
<keyword evidence="3" id="KW-1185">Reference proteome</keyword>
<feature type="region of interest" description="Disordered" evidence="1">
    <location>
        <begin position="40"/>
        <end position="59"/>
    </location>
</feature>
<gene>
    <name evidence="2" type="ORF">EDD18DRAFT_1439475</name>
</gene>
<dbReference type="EMBL" id="JAUEPU010000080">
    <property type="protein sequence ID" value="KAK0480497.1"/>
    <property type="molecule type" value="Genomic_DNA"/>
</dbReference>
<evidence type="ECO:0000256" key="1">
    <source>
        <dbReference type="SAM" id="MobiDB-lite"/>
    </source>
</evidence>
<organism evidence="2 3">
    <name type="scientific">Armillaria luteobubalina</name>
    <dbReference type="NCBI Taxonomy" id="153913"/>
    <lineage>
        <taxon>Eukaryota</taxon>
        <taxon>Fungi</taxon>
        <taxon>Dikarya</taxon>
        <taxon>Basidiomycota</taxon>
        <taxon>Agaricomycotina</taxon>
        <taxon>Agaricomycetes</taxon>
        <taxon>Agaricomycetidae</taxon>
        <taxon>Agaricales</taxon>
        <taxon>Marasmiineae</taxon>
        <taxon>Physalacriaceae</taxon>
        <taxon>Armillaria</taxon>
    </lineage>
</organism>
<evidence type="ECO:0000313" key="2">
    <source>
        <dbReference type="EMBL" id="KAK0480497.1"/>
    </source>
</evidence>
<dbReference type="AlphaFoldDB" id="A0AA39PA84"/>
<evidence type="ECO:0000313" key="3">
    <source>
        <dbReference type="Proteomes" id="UP001175228"/>
    </source>
</evidence>
<name>A0AA39PA84_9AGAR</name>
<accession>A0AA39PA84</accession>
<comment type="caution">
    <text evidence="2">The sequence shown here is derived from an EMBL/GenBank/DDBJ whole genome shotgun (WGS) entry which is preliminary data.</text>
</comment>
<dbReference type="Proteomes" id="UP001175228">
    <property type="component" value="Unassembled WGS sequence"/>
</dbReference>